<dbReference type="AlphaFoldDB" id="A0A4Y8VSL5"/>
<accession>A0A4Y8VSL5</accession>
<proteinExistence type="predicted"/>
<protein>
    <submittedName>
        <fullName evidence="1">Uncharacterized protein</fullName>
    </submittedName>
</protein>
<gene>
    <name evidence="1" type="ORF">EXN75_03415</name>
</gene>
<dbReference type="Proteomes" id="UP000297872">
    <property type="component" value="Unassembled WGS sequence"/>
</dbReference>
<evidence type="ECO:0000313" key="1">
    <source>
        <dbReference type="EMBL" id="TFH83356.1"/>
    </source>
</evidence>
<dbReference type="OrthoDB" id="1077683at2"/>
<organism evidence="1 2">
    <name type="scientific">Segatella hominis</name>
    <dbReference type="NCBI Taxonomy" id="2518605"/>
    <lineage>
        <taxon>Bacteria</taxon>
        <taxon>Pseudomonadati</taxon>
        <taxon>Bacteroidota</taxon>
        <taxon>Bacteroidia</taxon>
        <taxon>Bacteroidales</taxon>
        <taxon>Prevotellaceae</taxon>
        <taxon>Segatella</taxon>
    </lineage>
</organism>
<reference evidence="1 2" key="1">
    <citation type="submission" date="2019-02" db="EMBL/GenBank/DDBJ databases">
        <title>Draft Genome Sequence of the Prevotella sp. BCRC 81118, Isolated from Human Feces.</title>
        <authorList>
            <person name="Huang C.-H."/>
        </authorList>
    </citation>
    <scope>NUCLEOTIDE SEQUENCE [LARGE SCALE GENOMIC DNA]</scope>
    <source>
        <strain evidence="1 2">BCRC 81118</strain>
    </source>
</reference>
<dbReference type="EMBL" id="SGVY01000006">
    <property type="protein sequence ID" value="TFH83356.1"/>
    <property type="molecule type" value="Genomic_DNA"/>
</dbReference>
<keyword evidence="2" id="KW-1185">Reference proteome</keyword>
<dbReference type="GeneID" id="302994345"/>
<evidence type="ECO:0000313" key="2">
    <source>
        <dbReference type="Proteomes" id="UP000297872"/>
    </source>
</evidence>
<dbReference type="RefSeq" id="WP_134842780.1">
    <property type="nucleotide sequence ID" value="NZ_DAWCZC010000027.1"/>
</dbReference>
<name>A0A4Y8VSL5_9BACT</name>
<comment type="caution">
    <text evidence="1">The sequence shown here is derived from an EMBL/GenBank/DDBJ whole genome shotgun (WGS) entry which is preliminary data.</text>
</comment>
<sequence length="187" mass="20636">MKKLFFITIAVVSLFIVNSCKERKTSNVISVVDSADVDVPDSTIYGICGDGTTMHNLQLITDAGDTMNVFIDDEEPNIVKGGLLAGDRIALILNGQKNEELGDVAAQQVINLTSLLGKWTSLDKNFEIIEGGEVKNHVKAEQNPWTSWKILNGKLLLNKDTFMIDELGPDSMYLENNAGIFTFKRQV</sequence>